<comment type="caution">
    <text evidence="1">The sequence shown here is derived from an EMBL/GenBank/DDBJ whole genome shotgun (WGS) entry which is preliminary data.</text>
</comment>
<organism evidence="1 2">
    <name type="scientific">Rhipicephalus sanguineus</name>
    <name type="common">Brown dog tick</name>
    <name type="synonym">Ixodes sanguineus</name>
    <dbReference type="NCBI Taxonomy" id="34632"/>
    <lineage>
        <taxon>Eukaryota</taxon>
        <taxon>Metazoa</taxon>
        <taxon>Ecdysozoa</taxon>
        <taxon>Arthropoda</taxon>
        <taxon>Chelicerata</taxon>
        <taxon>Arachnida</taxon>
        <taxon>Acari</taxon>
        <taxon>Parasitiformes</taxon>
        <taxon>Ixodida</taxon>
        <taxon>Ixodoidea</taxon>
        <taxon>Ixodidae</taxon>
        <taxon>Rhipicephalinae</taxon>
        <taxon>Rhipicephalus</taxon>
        <taxon>Rhipicephalus</taxon>
    </lineage>
</organism>
<sequence>MWPIEQPPGSFTPEELEQKRGIQVLNAAVDDEGELLDLARFRSSTKVDRVTALVLRFAKNLRAETKTHGPLTAEEIEQAHILWLKKAQNPAFSNELEHSKCICAAKVLSTQRYHAVDRQ</sequence>
<gene>
    <name evidence="1" type="ORF">HPB52_012417</name>
</gene>
<evidence type="ECO:0000313" key="1">
    <source>
        <dbReference type="EMBL" id="KAH7983530.1"/>
    </source>
</evidence>
<protein>
    <submittedName>
        <fullName evidence="1">Uncharacterized protein</fullName>
    </submittedName>
</protein>
<evidence type="ECO:0000313" key="2">
    <source>
        <dbReference type="Proteomes" id="UP000821837"/>
    </source>
</evidence>
<reference evidence="1" key="2">
    <citation type="submission" date="2021-09" db="EMBL/GenBank/DDBJ databases">
        <authorList>
            <person name="Jia N."/>
            <person name="Wang J."/>
            <person name="Shi W."/>
            <person name="Du L."/>
            <person name="Sun Y."/>
            <person name="Zhan W."/>
            <person name="Jiang J."/>
            <person name="Wang Q."/>
            <person name="Zhang B."/>
            <person name="Ji P."/>
            <person name="Sakyi L.B."/>
            <person name="Cui X."/>
            <person name="Yuan T."/>
            <person name="Jiang B."/>
            <person name="Yang W."/>
            <person name="Lam T.T.-Y."/>
            <person name="Chang Q."/>
            <person name="Ding S."/>
            <person name="Wang X."/>
            <person name="Zhu J."/>
            <person name="Ruan X."/>
            <person name="Zhao L."/>
            <person name="Wei J."/>
            <person name="Que T."/>
            <person name="Du C."/>
            <person name="Cheng J."/>
            <person name="Dai P."/>
            <person name="Han X."/>
            <person name="Huang E."/>
            <person name="Gao Y."/>
            <person name="Liu J."/>
            <person name="Shao H."/>
            <person name="Ye R."/>
            <person name="Li L."/>
            <person name="Wei W."/>
            <person name="Wang X."/>
            <person name="Wang C."/>
            <person name="Huo Q."/>
            <person name="Li W."/>
            <person name="Guo W."/>
            <person name="Chen H."/>
            <person name="Chen S."/>
            <person name="Zhou L."/>
            <person name="Zhou L."/>
            <person name="Ni X."/>
            <person name="Tian J."/>
            <person name="Zhou Y."/>
            <person name="Sheng Y."/>
            <person name="Liu T."/>
            <person name="Pan Y."/>
            <person name="Xia L."/>
            <person name="Li J."/>
            <person name="Zhao F."/>
            <person name="Cao W."/>
        </authorList>
    </citation>
    <scope>NUCLEOTIDE SEQUENCE</scope>
    <source>
        <strain evidence="1">Rsan-2018</strain>
        <tissue evidence="1">Larvae</tissue>
    </source>
</reference>
<accession>A0A9D4T9V5</accession>
<dbReference type="Proteomes" id="UP000821837">
    <property type="component" value="Chromosome 1"/>
</dbReference>
<reference evidence="1" key="1">
    <citation type="journal article" date="2020" name="Cell">
        <title>Large-Scale Comparative Analyses of Tick Genomes Elucidate Their Genetic Diversity and Vector Capacities.</title>
        <authorList>
            <consortium name="Tick Genome and Microbiome Consortium (TIGMIC)"/>
            <person name="Jia N."/>
            <person name="Wang J."/>
            <person name="Shi W."/>
            <person name="Du L."/>
            <person name="Sun Y."/>
            <person name="Zhan W."/>
            <person name="Jiang J.F."/>
            <person name="Wang Q."/>
            <person name="Zhang B."/>
            <person name="Ji P."/>
            <person name="Bell-Sakyi L."/>
            <person name="Cui X.M."/>
            <person name="Yuan T.T."/>
            <person name="Jiang B.G."/>
            <person name="Yang W.F."/>
            <person name="Lam T.T."/>
            <person name="Chang Q.C."/>
            <person name="Ding S.J."/>
            <person name="Wang X.J."/>
            <person name="Zhu J.G."/>
            <person name="Ruan X.D."/>
            <person name="Zhao L."/>
            <person name="Wei J.T."/>
            <person name="Ye R.Z."/>
            <person name="Que T.C."/>
            <person name="Du C.H."/>
            <person name="Zhou Y.H."/>
            <person name="Cheng J.X."/>
            <person name="Dai P.F."/>
            <person name="Guo W.B."/>
            <person name="Han X.H."/>
            <person name="Huang E.J."/>
            <person name="Li L.F."/>
            <person name="Wei W."/>
            <person name="Gao Y.C."/>
            <person name="Liu J.Z."/>
            <person name="Shao H.Z."/>
            <person name="Wang X."/>
            <person name="Wang C.C."/>
            <person name="Yang T.C."/>
            <person name="Huo Q.B."/>
            <person name="Li W."/>
            <person name="Chen H.Y."/>
            <person name="Chen S.E."/>
            <person name="Zhou L.G."/>
            <person name="Ni X.B."/>
            <person name="Tian J.H."/>
            <person name="Sheng Y."/>
            <person name="Liu T."/>
            <person name="Pan Y.S."/>
            <person name="Xia L.Y."/>
            <person name="Li J."/>
            <person name="Zhao F."/>
            <person name="Cao W.C."/>
        </authorList>
    </citation>
    <scope>NUCLEOTIDE SEQUENCE</scope>
    <source>
        <strain evidence="1">Rsan-2018</strain>
    </source>
</reference>
<dbReference type="AlphaFoldDB" id="A0A9D4T9V5"/>
<keyword evidence="2" id="KW-1185">Reference proteome</keyword>
<proteinExistence type="predicted"/>
<name>A0A9D4T9V5_RHISA</name>
<dbReference type="EMBL" id="JABSTV010001245">
    <property type="protein sequence ID" value="KAH7983530.1"/>
    <property type="molecule type" value="Genomic_DNA"/>
</dbReference>